<dbReference type="EMBL" id="BHEO01000008">
    <property type="protein sequence ID" value="GBU05196.1"/>
    <property type="molecule type" value="Genomic_DNA"/>
</dbReference>
<gene>
    <name evidence="2" type="ORF">EDD74_13426</name>
    <name evidence="1" type="ORF">FAEUMB_17370</name>
</gene>
<protein>
    <submittedName>
        <fullName evidence="2">Uncharacterized protein</fullName>
    </submittedName>
</protein>
<evidence type="ECO:0000313" key="3">
    <source>
        <dbReference type="Proteomes" id="UP000294613"/>
    </source>
</evidence>
<sequence length="184" mass="20827">MIVIDCKTEEYAKESLKQWDYGQEVLLTGLEIQTETIEVHFALRGENEALIVIGTVDDGDITAKIPNELLRAGKNIIVYVYVTAPNFGKTTYEVEIEVKRRAKPQDYDAPDEQDLLRQIIAKLNKKGDKLQLEENRLQLFSEENLLSEVELPEGGGTAVEIESITGPEIDEIMKGEKKTCKEER</sequence>
<dbReference type="AlphaFoldDB" id="A0A4R3J988"/>
<evidence type="ECO:0000313" key="1">
    <source>
        <dbReference type="EMBL" id="GBU05196.1"/>
    </source>
</evidence>
<proteinExistence type="predicted"/>
<comment type="caution">
    <text evidence="2">The sequence shown here is derived from an EMBL/GenBank/DDBJ whole genome shotgun (WGS) entry which is preliminary data.</text>
</comment>
<evidence type="ECO:0000313" key="2">
    <source>
        <dbReference type="EMBL" id="TCS62034.1"/>
    </source>
</evidence>
<evidence type="ECO:0000313" key="4">
    <source>
        <dbReference type="Proteomes" id="UP000702954"/>
    </source>
</evidence>
<name>A0A4R3J988_9FIRM</name>
<dbReference type="Proteomes" id="UP000702954">
    <property type="component" value="Unassembled WGS sequence"/>
</dbReference>
<organism evidence="2 3">
    <name type="scientific">Faecalimonas umbilicata</name>
    <dbReference type="NCBI Taxonomy" id="1912855"/>
    <lineage>
        <taxon>Bacteria</taxon>
        <taxon>Bacillati</taxon>
        <taxon>Bacillota</taxon>
        <taxon>Clostridia</taxon>
        <taxon>Lachnospirales</taxon>
        <taxon>Lachnospiraceae</taxon>
        <taxon>Faecalimonas</taxon>
    </lineage>
</organism>
<reference evidence="2 3" key="2">
    <citation type="submission" date="2019-03" db="EMBL/GenBank/DDBJ databases">
        <title>Genomic Encyclopedia of Type Strains, Phase IV (KMG-IV): sequencing the most valuable type-strain genomes for metagenomic binning, comparative biology and taxonomic classification.</title>
        <authorList>
            <person name="Goeker M."/>
        </authorList>
    </citation>
    <scope>NUCLEOTIDE SEQUENCE [LARGE SCALE GENOMIC DNA]</scope>
    <source>
        <strain evidence="2 3">DSM 103426</strain>
    </source>
</reference>
<dbReference type="RefSeq" id="WP_116441724.1">
    <property type="nucleotide sequence ID" value="NZ_BHEO01000008.1"/>
</dbReference>
<accession>A0A4R3J988</accession>
<reference evidence="1 4" key="1">
    <citation type="journal article" date="2018" name="Int. J. Syst. Evol. Microbiol.">
        <title>Draft Genome Sequence of Faecalimonas umbilicata JCM 30896T, an Acetate-Producing Bacterium Isolated from Human Feces.</title>
        <authorList>
            <person name="Sakamoto M."/>
            <person name="Ikeyama N."/>
            <person name="Yuki M."/>
            <person name="Ohkuma M."/>
        </authorList>
    </citation>
    <scope>NUCLEOTIDE SEQUENCE [LARGE SCALE GENOMIC DNA]</scope>
    <source>
        <strain evidence="1 4">EGH7</strain>
    </source>
</reference>
<dbReference type="EMBL" id="SLZV01000034">
    <property type="protein sequence ID" value="TCS62034.1"/>
    <property type="molecule type" value="Genomic_DNA"/>
</dbReference>
<keyword evidence="4" id="KW-1185">Reference proteome</keyword>
<dbReference type="Proteomes" id="UP000294613">
    <property type="component" value="Unassembled WGS sequence"/>
</dbReference>